<dbReference type="Gene3D" id="3.30.420.40">
    <property type="match status" value="2"/>
</dbReference>
<dbReference type="RefSeq" id="WP_014804363.1">
    <property type="nucleotide sequence ID" value="NC_018020.1"/>
</dbReference>
<dbReference type="EMBL" id="CP002959">
    <property type="protein sequence ID" value="AFM13863.1"/>
    <property type="molecule type" value="Genomic_DNA"/>
</dbReference>
<proteinExistence type="inferred from homology"/>
<reference evidence="2 3" key="1">
    <citation type="submission" date="2012-06" db="EMBL/GenBank/DDBJ databases">
        <title>The complete chromosome of genome of Turneriella parva DSM 21527.</title>
        <authorList>
            <consortium name="US DOE Joint Genome Institute (JGI-PGF)"/>
            <person name="Lucas S."/>
            <person name="Han J."/>
            <person name="Lapidus A."/>
            <person name="Bruce D."/>
            <person name="Goodwin L."/>
            <person name="Pitluck S."/>
            <person name="Peters L."/>
            <person name="Kyrpides N."/>
            <person name="Mavromatis K."/>
            <person name="Ivanova N."/>
            <person name="Mikhailova N."/>
            <person name="Chertkov O."/>
            <person name="Detter J.C."/>
            <person name="Tapia R."/>
            <person name="Han C."/>
            <person name="Land M."/>
            <person name="Hauser L."/>
            <person name="Markowitz V."/>
            <person name="Cheng J.-F."/>
            <person name="Hugenholtz P."/>
            <person name="Woyke T."/>
            <person name="Wu D."/>
            <person name="Gronow S."/>
            <person name="Wellnitz S."/>
            <person name="Brambilla E."/>
            <person name="Klenk H.-P."/>
            <person name="Eisen J.A."/>
        </authorList>
    </citation>
    <scope>NUCLEOTIDE SEQUENCE [LARGE SCALE GENOMIC DNA]</scope>
    <source>
        <strain evidence="3">ATCC BAA-1111 / DSM 21527 / NCTC 11395 / H</strain>
    </source>
</reference>
<comment type="similarity">
    <text evidence="1">Belongs to the ROK (NagC/XylR) family.</text>
</comment>
<evidence type="ECO:0000313" key="3">
    <source>
        <dbReference type="Proteomes" id="UP000006048"/>
    </source>
</evidence>
<dbReference type="KEGG" id="tpx:Turpa_3224"/>
<dbReference type="InterPro" id="IPR000600">
    <property type="entry name" value="ROK"/>
</dbReference>
<keyword evidence="3" id="KW-1185">Reference proteome</keyword>
<dbReference type="Pfam" id="PF00480">
    <property type="entry name" value="ROK"/>
    <property type="match status" value="1"/>
</dbReference>
<protein>
    <submittedName>
        <fullName evidence="2">ROK family protein</fullName>
    </submittedName>
</protein>
<accession>I4B9A6</accession>
<dbReference type="PANTHER" id="PTHR18964">
    <property type="entry name" value="ROK (REPRESSOR, ORF, KINASE) FAMILY"/>
    <property type="match status" value="1"/>
</dbReference>
<dbReference type="PANTHER" id="PTHR18964:SF149">
    <property type="entry name" value="BIFUNCTIONAL UDP-N-ACETYLGLUCOSAMINE 2-EPIMERASE_N-ACETYLMANNOSAMINE KINASE"/>
    <property type="match status" value="1"/>
</dbReference>
<organism evidence="2 3">
    <name type="scientific">Turneriella parva (strain ATCC BAA-1111 / DSM 21527 / NCTC 11395 / H)</name>
    <name type="common">Leptospira parva</name>
    <dbReference type="NCBI Taxonomy" id="869212"/>
    <lineage>
        <taxon>Bacteria</taxon>
        <taxon>Pseudomonadati</taxon>
        <taxon>Spirochaetota</taxon>
        <taxon>Spirochaetia</taxon>
        <taxon>Leptospirales</taxon>
        <taxon>Leptospiraceae</taxon>
        <taxon>Turneriella</taxon>
    </lineage>
</organism>
<name>I4B9A6_TURPD</name>
<evidence type="ECO:0000256" key="1">
    <source>
        <dbReference type="ARBA" id="ARBA00006479"/>
    </source>
</evidence>
<dbReference type="HOGENOM" id="CLU_036604_0_4_12"/>
<evidence type="ECO:0000313" key="2">
    <source>
        <dbReference type="EMBL" id="AFM13863.1"/>
    </source>
</evidence>
<dbReference type="Proteomes" id="UP000006048">
    <property type="component" value="Chromosome"/>
</dbReference>
<dbReference type="OrthoDB" id="9795247at2"/>
<gene>
    <name evidence="2" type="ordered locus">Turpa_3224</name>
</gene>
<dbReference type="AlphaFoldDB" id="I4B9A6"/>
<dbReference type="InterPro" id="IPR043129">
    <property type="entry name" value="ATPase_NBD"/>
</dbReference>
<sequence length="305" mass="31644">MQRRILGIDIGATTVKFAAVTPEGSVAHRGALPVASAGNEQFVAQLASVIARPEFSDIDQVGIGSPGPLDLEAGKIITSANMPGVKDLALVAELSALYPRKQIRLENDANAATLGEKYFGAGKNLGDFAVLTLGTGVGGGCVFNGKLQRGFRGNFFEVGHVNVAGIFADEPRRCGCGSDGCLEAYASATGIAKSYELKTGERRSAADISALAMGGDGAAIECYRTAGRALGFAMAAITQLLNVRKFVLTGGVAVAEPLLTPTLRAAYLQQTLGVFHDSFQLIFTRGDENAGILGAAALFLEAEES</sequence>
<dbReference type="STRING" id="869212.Turpa_3224"/>
<dbReference type="SUPFAM" id="SSF53067">
    <property type="entry name" value="Actin-like ATPase domain"/>
    <property type="match status" value="1"/>
</dbReference>